<reference evidence="1" key="2">
    <citation type="journal article" date="2021" name="PeerJ">
        <title>Extensive microbial diversity within the chicken gut microbiome revealed by metagenomics and culture.</title>
        <authorList>
            <person name="Gilroy R."/>
            <person name="Ravi A."/>
            <person name="Getino M."/>
            <person name="Pursley I."/>
            <person name="Horton D.L."/>
            <person name="Alikhan N.F."/>
            <person name="Baker D."/>
            <person name="Gharbi K."/>
            <person name="Hall N."/>
            <person name="Watson M."/>
            <person name="Adriaenssens E.M."/>
            <person name="Foster-Nyarko E."/>
            <person name="Jarju S."/>
            <person name="Secka A."/>
            <person name="Antonio M."/>
            <person name="Oren A."/>
            <person name="Chaudhuri R.R."/>
            <person name="La Ragione R."/>
            <person name="Hildebrand F."/>
            <person name="Pallen M.J."/>
        </authorList>
    </citation>
    <scope>NUCLEOTIDE SEQUENCE</scope>
    <source>
        <strain evidence="1">14700</strain>
    </source>
</reference>
<organism evidence="1 2">
    <name type="scientific">Candidatus Ornithospirochaeta stercoravium</name>
    <dbReference type="NCBI Taxonomy" id="2840897"/>
    <lineage>
        <taxon>Bacteria</taxon>
        <taxon>Pseudomonadati</taxon>
        <taxon>Spirochaetota</taxon>
        <taxon>Spirochaetia</taxon>
        <taxon>Spirochaetales</taxon>
        <taxon>Spirochaetaceae</taxon>
        <taxon>Spirochaetaceae incertae sedis</taxon>
        <taxon>Candidatus Ornithospirochaeta</taxon>
    </lineage>
</organism>
<gene>
    <name evidence="1" type="ORF">IAA72_04820</name>
</gene>
<name>A0A9D9IAL9_9SPIO</name>
<evidence type="ECO:0000313" key="1">
    <source>
        <dbReference type="EMBL" id="MBO8469087.1"/>
    </source>
</evidence>
<protein>
    <submittedName>
        <fullName evidence="1">Uncharacterized protein</fullName>
    </submittedName>
</protein>
<dbReference type="EMBL" id="JADIMF010000074">
    <property type="protein sequence ID" value="MBO8469087.1"/>
    <property type="molecule type" value="Genomic_DNA"/>
</dbReference>
<comment type="caution">
    <text evidence="1">The sequence shown here is derived from an EMBL/GenBank/DDBJ whole genome shotgun (WGS) entry which is preliminary data.</text>
</comment>
<dbReference type="Proteomes" id="UP000810292">
    <property type="component" value="Unassembled WGS sequence"/>
</dbReference>
<accession>A0A9D9IAL9</accession>
<sequence>MRKLAVLIIALLLPSLLVATELEWSPSVAAEAAYKADGLQDYTSSSFQTGIVLEPLSMEIDGRHNLSLPFSVYYSTIGNEINYERKQDEVIFSLEARYSYRFTELFSLGAGAGIKGQWHLGTRYLSASAGGSIVPAFTVLDWLSFSVPVSVYGSRNDWSMTVGIGCVFHIMEAFR</sequence>
<proteinExistence type="predicted"/>
<dbReference type="AlphaFoldDB" id="A0A9D9IAL9"/>
<reference evidence="1" key="1">
    <citation type="submission" date="2020-10" db="EMBL/GenBank/DDBJ databases">
        <authorList>
            <person name="Gilroy R."/>
        </authorList>
    </citation>
    <scope>NUCLEOTIDE SEQUENCE</scope>
    <source>
        <strain evidence="1">14700</strain>
    </source>
</reference>
<evidence type="ECO:0000313" key="2">
    <source>
        <dbReference type="Proteomes" id="UP000810292"/>
    </source>
</evidence>